<protein>
    <submittedName>
        <fullName evidence="3">M1 family metallopeptidase</fullName>
    </submittedName>
</protein>
<keyword evidence="1" id="KW-0732">Signal</keyword>
<dbReference type="AlphaFoldDB" id="A0A953LCH8"/>
<name>A0A953LCH8_9BACT</name>
<feature type="domain" description="Peptidase M1 membrane alanine aminopeptidase" evidence="2">
    <location>
        <begin position="400"/>
        <end position="551"/>
    </location>
</feature>
<dbReference type="GO" id="GO:0005615">
    <property type="term" value="C:extracellular space"/>
    <property type="evidence" value="ECO:0007669"/>
    <property type="project" value="TreeGrafter"/>
</dbReference>
<accession>A0A953LCH8</accession>
<dbReference type="PANTHER" id="PTHR11533">
    <property type="entry name" value="PROTEASE M1 ZINC METALLOPROTEASE"/>
    <property type="match status" value="1"/>
</dbReference>
<dbReference type="EMBL" id="JAHVHU010000006">
    <property type="protein sequence ID" value="MBY5957794.1"/>
    <property type="molecule type" value="Genomic_DNA"/>
</dbReference>
<dbReference type="InterPro" id="IPR014782">
    <property type="entry name" value="Peptidase_M1_dom"/>
</dbReference>
<keyword evidence="4" id="KW-1185">Reference proteome</keyword>
<dbReference type="GO" id="GO:0043171">
    <property type="term" value="P:peptide catabolic process"/>
    <property type="evidence" value="ECO:0007669"/>
    <property type="project" value="TreeGrafter"/>
</dbReference>
<evidence type="ECO:0000256" key="1">
    <source>
        <dbReference type="SAM" id="SignalP"/>
    </source>
</evidence>
<dbReference type="SUPFAM" id="SSF55486">
    <property type="entry name" value="Metalloproteases ('zincins'), catalytic domain"/>
    <property type="match status" value="1"/>
</dbReference>
<dbReference type="GO" id="GO:0042277">
    <property type="term" value="F:peptide binding"/>
    <property type="evidence" value="ECO:0007669"/>
    <property type="project" value="TreeGrafter"/>
</dbReference>
<proteinExistence type="predicted"/>
<sequence>MKRLLHFLLLTASLFLISHESIMAQNDVLQNQATFGDFMDRSGNEYRTASGKPGPKYWQNEADYEIEVQLDTTSHTLSGKVTITYLNNSPESLEFIWLHMEQNRFTPDSRGTLTTPIQGNRYSGNLDGGYDIKNVTAKSGRNTTSHEYIVEDTRMQVFFDEPISPYGGSGTVSMDFSYKIPESGMDRMGRLNVEDGTIYALAQWYPKVAVFDDIRGWNILPYLGAGEFYLEYGDFDYKVTVPYDHIVVGSGELVNRKEVLSKTLLDRWDEASKSEETVFLINEDEVKNYSLTRPKNSGTITWHFHMKQSRDIAFATSNAFIWDAARMNLVNGESGLAQSAYPRESAGQEAWGRSTEYTKAAIEFFDKTYYPYPYGTAINVACNVNGMEYPAVSFCNYKARGSRLWGVTNHEFGHNWFPMIVGSNERRYAWMDEGFNTFINHYSTQAFNNGEYPATLDQTRRFVSWMTNDSREPIATYPDVTNLRNLGMTAYRKPGAGLVLLREYIIGPDRFDRAFRAYIERWAYKHPQPADFFNTIENVTGEDLNWFWKGWFYETGNIDLSITAAQRVRDGYLLRLQNNGEIPMPVLMKITYDDQTSENVKLPVEIWQRGNDWTHLHRTDKKIDSIIIDPERLLPDINGSNDVWPADYYEK</sequence>
<evidence type="ECO:0000313" key="3">
    <source>
        <dbReference type="EMBL" id="MBY5957794.1"/>
    </source>
</evidence>
<dbReference type="CDD" id="cd09604">
    <property type="entry name" value="M1_APN_like"/>
    <property type="match status" value="1"/>
</dbReference>
<dbReference type="GO" id="GO:0005737">
    <property type="term" value="C:cytoplasm"/>
    <property type="evidence" value="ECO:0007669"/>
    <property type="project" value="TreeGrafter"/>
</dbReference>
<dbReference type="InterPro" id="IPR027268">
    <property type="entry name" value="Peptidase_M4/M1_CTD_sf"/>
</dbReference>
<gene>
    <name evidence="3" type="ORF">KUV50_06615</name>
</gene>
<dbReference type="InterPro" id="IPR050344">
    <property type="entry name" value="Peptidase_M1_aminopeptidases"/>
</dbReference>
<evidence type="ECO:0000313" key="4">
    <source>
        <dbReference type="Proteomes" id="UP000753961"/>
    </source>
</evidence>
<dbReference type="GO" id="GO:0008270">
    <property type="term" value="F:zinc ion binding"/>
    <property type="evidence" value="ECO:0007669"/>
    <property type="project" value="InterPro"/>
</dbReference>
<dbReference type="GO" id="GO:0016020">
    <property type="term" value="C:membrane"/>
    <property type="evidence" value="ECO:0007669"/>
    <property type="project" value="TreeGrafter"/>
</dbReference>
<feature type="chain" id="PRO_5037097180" evidence="1">
    <location>
        <begin position="25"/>
        <end position="651"/>
    </location>
</feature>
<comment type="caution">
    <text evidence="3">The sequence shown here is derived from an EMBL/GenBank/DDBJ whole genome shotgun (WGS) entry which is preliminary data.</text>
</comment>
<reference evidence="3" key="1">
    <citation type="submission" date="2021-06" db="EMBL/GenBank/DDBJ databases">
        <title>44 bacteria genomes isolated from Dapeng, Shenzhen.</title>
        <authorList>
            <person name="Zheng W."/>
            <person name="Yu S."/>
            <person name="Huang Y."/>
        </authorList>
    </citation>
    <scope>NUCLEOTIDE SEQUENCE</scope>
    <source>
        <strain evidence="3">DP5N28-2</strain>
    </source>
</reference>
<dbReference type="Pfam" id="PF01433">
    <property type="entry name" value="Peptidase_M1"/>
    <property type="match status" value="1"/>
</dbReference>
<organism evidence="3 4">
    <name type="scientific">Membranihabitans marinus</name>
    <dbReference type="NCBI Taxonomy" id="1227546"/>
    <lineage>
        <taxon>Bacteria</taxon>
        <taxon>Pseudomonadati</taxon>
        <taxon>Bacteroidota</taxon>
        <taxon>Saprospiria</taxon>
        <taxon>Saprospirales</taxon>
        <taxon>Saprospiraceae</taxon>
        <taxon>Membranihabitans</taxon>
    </lineage>
</organism>
<feature type="signal peptide" evidence="1">
    <location>
        <begin position="1"/>
        <end position="24"/>
    </location>
</feature>
<dbReference type="Proteomes" id="UP000753961">
    <property type="component" value="Unassembled WGS sequence"/>
</dbReference>
<evidence type="ECO:0000259" key="2">
    <source>
        <dbReference type="Pfam" id="PF01433"/>
    </source>
</evidence>
<dbReference type="PANTHER" id="PTHR11533:SF174">
    <property type="entry name" value="PUROMYCIN-SENSITIVE AMINOPEPTIDASE-RELATED"/>
    <property type="match status" value="1"/>
</dbReference>
<dbReference type="Gene3D" id="1.10.390.10">
    <property type="entry name" value="Neutral Protease Domain 2"/>
    <property type="match status" value="1"/>
</dbReference>
<dbReference type="RefSeq" id="WP_222579316.1">
    <property type="nucleotide sequence ID" value="NZ_JAHVHU010000006.1"/>
</dbReference>
<dbReference type="GO" id="GO:0070006">
    <property type="term" value="F:metalloaminopeptidase activity"/>
    <property type="evidence" value="ECO:0007669"/>
    <property type="project" value="TreeGrafter"/>
</dbReference>